<feature type="signal peptide" evidence="5">
    <location>
        <begin position="1"/>
        <end position="36"/>
    </location>
</feature>
<proteinExistence type="predicted"/>
<dbReference type="AlphaFoldDB" id="A0A835YN50"/>
<name>A0A835YN50_9STRA</name>
<accession>A0A835YN50</accession>
<comment type="caution">
    <text evidence="7">The sequence shown here is derived from an EMBL/GenBank/DDBJ whole genome shotgun (WGS) entry which is preliminary data.</text>
</comment>
<dbReference type="PROSITE" id="PS00022">
    <property type="entry name" value="EGF_1"/>
    <property type="match status" value="1"/>
</dbReference>
<feature type="domain" description="EGF-like" evidence="6">
    <location>
        <begin position="256"/>
        <end position="289"/>
    </location>
</feature>
<evidence type="ECO:0000256" key="3">
    <source>
        <dbReference type="ARBA" id="ARBA00023157"/>
    </source>
</evidence>
<feature type="disulfide bond" evidence="4">
    <location>
        <begin position="279"/>
        <end position="288"/>
    </location>
</feature>
<dbReference type="EMBL" id="JAFCMP010000532">
    <property type="protein sequence ID" value="KAG5176842.1"/>
    <property type="molecule type" value="Genomic_DNA"/>
</dbReference>
<dbReference type="Proteomes" id="UP000664859">
    <property type="component" value="Unassembled WGS sequence"/>
</dbReference>
<protein>
    <recommendedName>
        <fullName evidence="6">EGF-like domain-containing protein</fullName>
    </recommendedName>
</protein>
<evidence type="ECO:0000256" key="5">
    <source>
        <dbReference type="SAM" id="SignalP"/>
    </source>
</evidence>
<dbReference type="Gene3D" id="2.10.25.10">
    <property type="entry name" value="Laminin"/>
    <property type="match status" value="1"/>
</dbReference>
<evidence type="ECO:0000256" key="2">
    <source>
        <dbReference type="ARBA" id="ARBA00022737"/>
    </source>
</evidence>
<gene>
    <name evidence="7" type="ORF">JKP88DRAFT_334362</name>
</gene>
<dbReference type="PANTHER" id="PTHR11219">
    <property type="entry name" value="TENEURIN AND N-ACETYLGLUCOSAMINE-1-PHOSPHODIESTER ALPHA-N-ACETYLGLUCOSAMINIDASE"/>
    <property type="match status" value="1"/>
</dbReference>
<keyword evidence="1 4" id="KW-0245">EGF-like domain</keyword>
<evidence type="ECO:0000313" key="7">
    <source>
        <dbReference type="EMBL" id="KAG5176842.1"/>
    </source>
</evidence>
<feature type="disulfide bond" evidence="4">
    <location>
        <begin position="260"/>
        <end position="270"/>
    </location>
</feature>
<evidence type="ECO:0000313" key="8">
    <source>
        <dbReference type="Proteomes" id="UP000664859"/>
    </source>
</evidence>
<dbReference type="PROSITE" id="PS01186">
    <property type="entry name" value="EGF_2"/>
    <property type="match status" value="2"/>
</dbReference>
<keyword evidence="8" id="KW-1185">Reference proteome</keyword>
<comment type="caution">
    <text evidence="4">Lacks conserved residue(s) required for the propagation of feature annotation.</text>
</comment>
<evidence type="ECO:0000259" key="6">
    <source>
        <dbReference type="PROSITE" id="PS50026"/>
    </source>
</evidence>
<dbReference type="PROSITE" id="PS50026">
    <property type="entry name" value="EGF_3"/>
    <property type="match status" value="1"/>
</dbReference>
<dbReference type="SMART" id="SM00181">
    <property type="entry name" value="EGF"/>
    <property type="match status" value="3"/>
</dbReference>
<keyword evidence="5" id="KW-0732">Signal</keyword>
<keyword evidence="3 4" id="KW-1015">Disulfide bond</keyword>
<keyword evidence="2" id="KW-0677">Repeat</keyword>
<reference evidence="7" key="1">
    <citation type="submission" date="2021-02" db="EMBL/GenBank/DDBJ databases">
        <title>First Annotated Genome of the Yellow-green Alga Tribonema minus.</title>
        <authorList>
            <person name="Mahan K.M."/>
        </authorList>
    </citation>
    <scope>NUCLEOTIDE SEQUENCE</scope>
    <source>
        <strain evidence="7">UTEX B ZZ1240</strain>
    </source>
</reference>
<dbReference type="InterPro" id="IPR051216">
    <property type="entry name" value="Teneurin"/>
</dbReference>
<dbReference type="Pfam" id="PF07974">
    <property type="entry name" value="EGF_2"/>
    <property type="match status" value="2"/>
</dbReference>
<evidence type="ECO:0000256" key="4">
    <source>
        <dbReference type="PROSITE-ProRule" id="PRU00076"/>
    </source>
</evidence>
<dbReference type="OrthoDB" id="18487at2759"/>
<evidence type="ECO:0000256" key="1">
    <source>
        <dbReference type="ARBA" id="ARBA00022536"/>
    </source>
</evidence>
<dbReference type="InterPro" id="IPR000742">
    <property type="entry name" value="EGF"/>
</dbReference>
<organism evidence="7 8">
    <name type="scientific">Tribonema minus</name>
    <dbReference type="NCBI Taxonomy" id="303371"/>
    <lineage>
        <taxon>Eukaryota</taxon>
        <taxon>Sar</taxon>
        <taxon>Stramenopiles</taxon>
        <taxon>Ochrophyta</taxon>
        <taxon>PX clade</taxon>
        <taxon>Xanthophyceae</taxon>
        <taxon>Tribonematales</taxon>
        <taxon>Tribonemataceae</taxon>
        <taxon>Tribonema</taxon>
    </lineage>
</organism>
<dbReference type="PANTHER" id="PTHR11219:SF69">
    <property type="entry name" value="TENEURIN-A"/>
    <property type="match status" value="1"/>
</dbReference>
<sequence>MHAHTAEVRRKRPRHRPACKATVVLCLATTASTVSAFGCDQHNNCNGHGVCSQQDAVCLCYEGWGADSDISLYKAQDCSARVCPSGPAWGDVPTAKYTAHAALECSGMGLCDRDSGVCRCFTGFEGDACQRMACPNNCSGHGRCMSLKNMVNEPNALPLSSNAHEYGGDELATTWDEDRIFGCVCDSSWAVGLKATETQAVEWFGPDCSLRHCPSGNDPAQLQLTPAHPAEKPILTINCEGVATPGVVEKDSEGAEGNLCHVDCSGRGVCDYATGVCQCFNGYYGQNCGTVDVLAVYDGQAD</sequence>
<feature type="chain" id="PRO_5032740237" description="EGF-like domain-containing protein" evidence="5">
    <location>
        <begin position="37"/>
        <end position="302"/>
    </location>
</feature>
<dbReference type="InterPro" id="IPR013111">
    <property type="entry name" value="EGF_extracell"/>
</dbReference>